<dbReference type="InterPro" id="IPR012338">
    <property type="entry name" value="Beta-lactam/transpept-like"/>
</dbReference>
<sequence>MKNVLNKLKEIQEETVGISVYSTDKSIFLDSMNENMTVPLASAAKVAIGFCIAEWVEERQVSWDNIVEDISFNPAEDSSELYPHFQLRKSLSLGEAIEVMIACHDSFIANRIVQYCGGWDKINKSIQDKFPTMHVTENPRDSENKGELDQILHLFIHIFQQYKQNPLTWTPIMNGLVRQNGEVEGIPHFHLNHMTGGLENAVVDIGILGDFKDKPLLFALGASGLPNRNTNKAADEKIMEAMKLLYNEYKGMRS</sequence>
<dbReference type="Pfam" id="PF13354">
    <property type="entry name" value="Beta-lactamase2"/>
    <property type="match status" value="1"/>
</dbReference>
<gene>
    <name evidence="2" type="ORF">AAEO50_06380</name>
</gene>
<evidence type="ECO:0000313" key="2">
    <source>
        <dbReference type="EMBL" id="MEL3971897.1"/>
    </source>
</evidence>
<accession>A0ABU9K7C3</accession>
<dbReference type="EMBL" id="JBBYAF010000009">
    <property type="protein sequence ID" value="MEL3971897.1"/>
    <property type="molecule type" value="Genomic_DNA"/>
</dbReference>
<proteinExistence type="predicted"/>
<name>A0ABU9K7C3_9BACI</name>
<protein>
    <submittedName>
        <fullName evidence="2">Serine hydrolase</fullName>
    </submittedName>
</protein>
<reference evidence="2 3" key="1">
    <citation type="submission" date="2024-04" db="EMBL/GenBank/DDBJ databases">
        <title>Bacillus oryzaecorticis sp. nov., a moderately halophilic bacterium isolated from rice husks.</title>
        <authorList>
            <person name="Zhu H.-S."/>
        </authorList>
    </citation>
    <scope>NUCLEOTIDE SEQUENCE [LARGE SCALE GENOMIC DNA]</scope>
    <source>
        <strain evidence="2 3">ZC255</strain>
    </source>
</reference>
<dbReference type="SUPFAM" id="SSF56601">
    <property type="entry name" value="beta-lactamase/transpeptidase-like"/>
    <property type="match status" value="1"/>
</dbReference>
<dbReference type="RefSeq" id="WP_341981654.1">
    <property type="nucleotide sequence ID" value="NZ_JBBYAF010000009.1"/>
</dbReference>
<organism evidence="2 3">
    <name type="scientific">Rossellomorea oryzaecorticis</name>
    <dbReference type="NCBI Taxonomy" id="1396505"/>
    <lineage>
        <taxon>Bacteria</taxon>
        <taxon>Bacillati</taxon>
        <taxon>Bacillota</taxon>
        <taxon>Bacilli</taxon>
        <taxon>Bacillales</taxon>
        <taxon>Bacillaceae</taxon>
        <taxon>Rossellomorea</taxon>
    </lineage>
</organism>
<dbReference type="GO" id="GO:0016787">
    <property type="term" value="F:hydrolase activity"/>
    <property type="evidence" value="ECO:0007669"/>
    <property type="project" value="UniProtKB-KW"/>
</dbReference>
<evidence type="ECO:0000313" key="3">
    <source>
        <dbReference type="Proteomes" id="UP001389717"/>
    </source>
</evidence>
<keyword evidence="2" id="KW-0378">Hydrolase</keyword>
<dbReference type="Gene3D" id="3.40.710.10">
    <property type="entry name" value="DD-peptidase/beta-lactamase superfamily"/>
    <property type="match status" value="1"/>
</dbReference>
<comment type="caution">
    <text evidence="2">The sequence shown here is derived from an EMBL/GenBank/DDBJ whole genome shotgun (WGS) entry which is preliminary data.</text>
</comment>
<dbReference type="Proteomes" id="UP001389717">
    <property type="component" value="Unassembled WGS sequence"/>
</dbReference>
<feature type="domain" description="Beta-lactamase class A catalytic" evidence="1">
    <location>
        <begin position="31"/>
        <end position="218"/>
    </location>
</feature>
<evidence type="ECO:0000259" key="1">
    <source>
        <dbReference type="Pfam" id="PF13354"/>
    </source>
</evidence>
<dbReference type="InterPro" id="IPR045155">
    <property type="entry name" value="Beta-lactam_cat"/>
</dbReference>
<keyword evidence="3" id="KW-1185">Reference proteome</keyword>